<comment type="caution">
    <text evidence="2">The sequence shown here is derived from an EMBL/GenBank/DDBJ whole genome shotgun (WGS) entry which is preliminary data.</text>
</comment>
<evidence type="ECO:0000313" key="3">
    <source>
        <dbReference type="Proteomes" id="UP000314294"/>
    </source>
</evidence>
<dbReference type="AlphaFoldDB" id="A0A4Z2EQL9"/>
<dbReference type="Proteomes" id="UP000314294">
    <property type="component" value="Unassembled WGS sequence"/>
</dbReference>
<accession>A0A4Z2EQL9</accession>
<organism evidence="2 3">
    <name type="scientific">Liparis tanakae</name>
    <name type="common">Tanaka's snailfish</name>
    <dbReference type="NCBI Taxonomy" id="230148"/>
    <lineage>
        <taxon>Eukaryota</taxon>
        <taxon>Metazoa</taxon>
        <taxon>Chordata</taxon>
        <taxon>Craniata</taxon>
        <taxon>Vertebrata</taxon>
        <taxon>Euteleostomi</taxon>
        <taxon>Actinopterygii</taxon>
        <taxon>Neopterygii</taxon>
        <taxon>Teleostei</taxon>
        <taxon>Neoteleostei</taxon>
        <taxon>Acanthomorphata</taxon>
        <taxon>Eupercaria</taxon>
        <taxon>Perciformes</taxon>
        <taxon>Cottioidei</taxon>
        <taxon>Cottales</taxon>
        <taxon>Liparidae</taxon>
        <taxon>Liparis</taxon>
    </lineage>
</organism>
<protein>
    <submittedName>
        <fullName evidence="2">Uncharacterized protein</fullName>
    </submittedName>
</protein>
<evidence type="ECO:0000256" key="1">
    <source>
        <dbReference type="SAM" id="MobiDB-lite"/>
    </source>
</evidence>
<feature type="region of interest" description="Disordered" evidence="1">
    <location>
        <begin position="61"/>
        <end position="89"/>
    </location>
</feature>
<name>A0A4Z2EQL9_9TELE</name>
<proteinExistence type="predicted"/>
<feature type="compositionally biased region" description="Basic and acidic residues" evidence="1">
    <location>
        <begin position="61"/>
        <end position="86"/>
    </location>
</feature>
<dbReference type="EMBL" id="SRLO01004038">
    <property type="protein sequence ID" value="TNN30861.1"/>
    <property type="molecule type" value="Genomic_DNA"/>
</dbReference>
<gene>
    <name evidence="2" type="ORF">EYF80_058986</name>
</gene>
<evidence type="ECO:0000313" key="2">
    <source>
        <dbReference type="EMBL" id="TNN30861.1"/>
    </source>
</evidence>
<sequence>MLKAFYKQENPNVVHRTLLFDLLLSSFVFTHFLSSVSRRLHGDQSWKQQSGRFVKHLVRDVQRGAGGHDPDPEVKGHRSEDPDPEKTQINAVMALKNTTRATGERCSSTG</sequence>
<keyword evidence="3" id="KW-1185">Reference proteome</keyword>
<reference evidence="2 3" key="1">
    <citation type="submission" date="2019-03" db="EMBL/GenBank/DDBJ databases">
        <title>First draft genome of Liparis tanakae, snailfish: a comprehensive survey of snailfish specific genes.</title>
        <authorList>
            <person name="Kim W."/>
            <person name="Song I."/>
            <person name="Jeong J.-H."/>
            <person name="Kim D."/>
            <person name="Kim S."/>
            <person name="Ryu S."/>
            <person name="Song J.Y."/>
            <person name="Lee S.K."/>
        </authorList>
    </citation>
    <scope>NUCLEOTIDE SEQUENCE [LARGE SCALE GENOMIC DNA]</scope>
    <source>
        <tissue evidence="2">Muscle</tissue>
    </source>
</reference>